<dbReference type="RefSeq" id="WP_394826714.1">
    <property type="nucleotide sequence ID" value="NZ_CP089984.1"/>
</dbReference>
<sequence>MNFATYNRPWLEEMQAQVPYIRRSGALERLQSLLVEQGAHKTPLLPIPLSIDKRTFDALATAGLNLLSAQTKILRYLHGRCSRAEMLRRFDMPETMEPVVDWDELLVGAHTICRADVLPSNDGYYFCELNPDSSVGGTEVSDCLQVLCNGLRWPLTETMESPQQATVQLLRRVVEQKGLQRIVLCDWTANRGSGYFSFDLLRKHLARALPELEIHLVYHTEYPEAWLTPEEGRRTLVHRGFMYNDMDDGGAFVHRLVNSGATIINTLETEMRMHKSWFSMFCDPAYHHLLTAGEVESIARYVPHTVAVNRDNLEELLRRKADLVFKLGASYGGEAVLIGANHSADALREAIAAKGLKLWIAQKAIVFDGIDLPYTSDFQFTRHNVVLGLFLIDGRASGVTVGASHGSKVVNIHTGKAGYSWAVPMTAEEQARYLTAMRHGNAQP</sequence>
<name>A0ABZ2M597_9BACT</name>
<organism evidence="1 2">
    <name type="scientific">Pendulispora albinea</name>
    <dbReference type="NCBI Taxonomy" id="2741071"/>
    <lineage>
        <taxon>Bacteria</taxon>
        <taxon>Pseudomonadati</taxon>
        <taxon>Myxococcota</taxon>
        <taxon>Myxococcia</taxon>
        <taxon>Myxococcales</taxon>
        <taxon>Sorangiineae</taxon>
        <taxon>Pendulisporaceae</taxon>
        <taxon>Pendulispora</taxon>
    </lineage>
</organism>
<proteinExistence type="predicted"/>
<evidence type="ECO:0000313" key="1">
    <source>
        <dbReference type="EMBL" id="WXB17084.1"/>
    </source>
</evidence>
<protein>
    <submittedName>
        <fullName evidence="1">Uncharacterized protein</fullName>
    </submittedName>
</protein>
<dbReference type="Proteomes" id="UP001370348">
    <property type="component" value="Chromosome"/>
</dbReference>
<evidence type="ECO:0000313" key="2">
    <source>
        <dbReference type="Proteomes" id="UP001370348"/>
    </source>
</evidence>
<dbReference type="EMBL" id="CP089984">
    <property type="protein sequence ID" value="WXB17084.1"/>
    <property type="molecule type" value="Genomic_DNA"/>
</dbReference>
<dbReference type="SUPFAM" id="SSF56059">
    <property type="entry name" value="Glutathione synthetase ATP-binding domain-like"/>
    <property type="match status" value="1"/>
</dbReference>
<gene>
    <name evidence="1" type="ORF">LZC94_07360</name>
</gene>
<reference evidence="1 2" key="1">
    <citation type="submission" date="2021-12" db="EMBL/GenBank/DDBJ databases">
        <title>Discovery of the Pendulisporaceae a myxobacterial family with distinct sporulation behavior and unique specialized metabolism.</title>
        <authorList>
            <person name="Garcia R."/>
            <person name="Popoff A."/>
            <person name="Bader C.D."/>
            <person name="Loehr J."/>
            <person name="Walesch S."/>
            <person name="Walt C."/>
            <person name="Boldt J."/>
            <person name="Bunk B."/>
            <person name="Haeckl F.J.F.P.J."/>
            <person name="Gunesch A.P."/>
            <person name="Birkelbach J."/>
            <person name="Nuebel U."/>
            <person name="Pietschmann T."/>
            <person name="Bach T."/>
            <person name="Mueller R."/>
        </authorList>
    </citation>
    <scope>NUCLEOTIDE SEQUENCE [LARGE SCALE GENOMIC DNA]</scope>
    <source>
        <strain evidence="1 2">MSr11954</strain>
    </source>
</reference>
<accession>A0ABZ2M597</accession>
<keyword evidence="2" id="KW-1185">Reference proteome</keyword>